<organism evidence="1">
    <name type="scientific">viral metagenome</name>
    <dbReference type="NCBI Taxonomy" id="1070528"/>
    <lineage>
        <taxon>unclassified sequences</taxon>
        <taxon>metagenomes</taxon>
        <taxon>organismal metagenomes</taxon>
    </lineage>
</organism>
<dbReference type="Pfam" id="PF11246">
    <property type="entry name" value="Phage_gp53"/>
    <property type="match status" value="1"/>
</dbReference>
<protein>
    <recommendedName>
        <fullName evidence="2">Baseplate wedge subunit</fullName>
    </recommendedName>
</protein>
<evidence type="ECO:0008006" key="2">
    <source>
        <dbReference type="Google" id="ProtNLM"/>
    </source>
</evidence>
<reference evidence="1" key="1">
    <citation type="journal article" date="2020" name="Nature">
        <title>Giant virus diversity and host interactions through global metagenomics.</title>
        <authorList>
            <person name="Schulz F."/>
            <person name="Roux S."/>
            <person name="Paez-Espino D."/>
            <person name="Jungbluth S."/>
            <person name="Walsh D.A."/>
            <person name="Denef V.J."/>
            <person name="McMahon K.D."/>
            <person name="Konstantinidis K.T."/>
            <person name="Eloe-Fadrosh E.A."/>
            <person name="Kyrpides N.C."/>
            <person name="Woyke T."/>
        </authorList>
    </citation>
    <scope>NUCLEOTIDE SEQUENCE</scope>
    <source>
        <strain evidence="1">GVMAG-S-1064190-84</strain>
    </source>
</reference>
<sequence>MAKYFSQFPLTYYTLSDDNSLDIVTNITSRFIIESNIKDNIVLYQKYYIQDSDTPDIIAAKLYDDPEKHWIVLMINDIVDVESEWPLSYENLMKYVDEKYMPVNGNEYDGIIWAKANTYAYYRKESTIYDGITTTNKFEIDANTYADLVESINDEILLADNNTITYNITKETKSYYDYEIDANEAKRNIKLLRPEYAKNLEKQLRDVFEERR</sequence>
<dbReference type="EMBL" id="MN740699">
    <property type="protein sequence ID" value="QHU08785.1"/>
    <property type="molecule type" value="Genomic_DNA"/>
</dbReference>
<dbReference type="AlphaFoldDB" id="A0A6C0JSP6"/>
<accession>A0A6C0JSP6</accession>
<name>A0A6C0JSP6_9ZZZZ</name>
<evidence type="ECO:0000313" key="1">
    <source>
        <dbReference type="EMBL" id="QHU08785.1"/>
    </source>
</evidence>
<proteinExistence type="predicted"/>
<dbReference type="InterPro" id="IPR022607">
    <property type="entry name" value="Phage_T4_Gp53_baseplate_wedge"/>
</dbReference>